<name>A0A3P7VNT4_9TREM</name>
<proteinExistence type="predicted"/>
<evidence type="ECO:0000256" key="1">
    <source>
        <dbReference type="SAM" id="Phobius"/>
    </source>
</evidence>
<evidence type="ECO:0000313" key="2">
    <source>
        <dbReference type="EMBL" id="VDO49691.1"/>
    </source>
</evidence>
<reference evidence="2 3" key="1">
    <citation type="submission" date="2018-11" db="EMBL/GenBank/DDBJ databases">
        <authorList>
            <consortium name="Pathogen Informatics"/>
        </authorList>
    </citation>
    <scope>NUCLEOTIDE SEQUENCE [LARGE SCALE GENOMIC DNA]</scope>
    <source>
        <strain evidence="2 3">Zambia</strain>
    </source>
</reference>
<keyword evidence="1" id="KW-1133">Transmembrane helix</keyword>
<keyword evidence="1" id="KW-0812">Transmembrane</keyword>
<protein>
    <submittedName>
        <fullName evidence="2">Uncharacterized protein</fullName>
    </submittedName>
</protein>
<keyword evidence="3" id="KW-1185">Reference proteome</keyword>
<gene>
    <name evidence="2" type="ORF">SMRZ_LOCUS938</name>
</gene>
<keyword evidence="1" id="KW-0472">Membrane</keyword>
<organism evidence="2 3">
    <name type="scientific">Schistosoma margrebowiei</name>
    <dbReference type="NCBI Taxonomy" id="48269"/>
    <lineage>
        <taxon>Eukaryota</taxon>
        <taxon>Metazoa</taxon>
        <taxon>Spiralia</taxon>
        <taxon>Lophotrochozoa</taxon>
        <taxon>Platyhelminthes</taxon>
        <taxon>Trematoda</taxon>
        <taxon>Digenea</taxon>
        <taxon>Strigeidida</taxon>
        <taxon>Schistosomatoidea</taxon>
        <taxon>Schistosomatidae</taxon>
        <taxon>Schistosoma</taxon>
    </lineage>
</organism>
<dbReference type="EMBL" id="UZAI01000188">
    <property type="protein sequence ID" value="VDO49691.1"/>
    <property type="molecule type" value="Genomic_DNA"/>
</dbReference>
<accession>A0A3P7VNT4</accession>
<evidence type="ECO:0000313" key="3">
    <source>
        <dbReference type="Proteomes" id="UP000277204"/>
    </source>
</evidence>
<dbReference type="AlphaFoldDB" id="A0A3P7VNT4"/>
<sequence>MFKYTCFSLNNFSTYTSLSRSRLTTNNQFTSQIFTTFIVCTSIFSIIFFRYQFLVII</sequence>
<feature type="transmembrane region" description="Helical" evidence="1">
    <location>
        <begin position="29"/>
        <end position="49"/>
    </location>
</feature>
<dbReference type="Proteomes" id="UP000277204">
    <property type="component" value="Unassembled WGS sequence"/>
</dbReference>